<name>A0A6A1URU2_9ROSI</name>
<evidence type="ECO:0000256" key="2">
    <source>
        <dbReference type="ARBA" id="ARBA00022679"/>
    </source>
</evidence>
<reference evidence="5 6" key="1">
    <citation type="journal article" date="2019" name="Plant Biotechnol. J.">
        <title>The red bayberry genome and genetic basis of sex determination.</title>
        <authorList>
            <person name="Jia H.M."/>
            <person name="Jia H.J."/>
            <person name="Cai Q.L."/>
            <person name="Wang Y."/>
            <person name="Zhao H.B."/>
            <person name="Yang W.F."/>
            <person name="Wang G.Y."/>
            <person name="Li Y.H."/>
            <person name="Zhan D.L."/>
            <person name="Shen Y.T."/>
            <person name="Niu Q.F."/>
            <person name="Chang L."/>
            <person name="Qiu J."/>
            <person name="Zhao L."/>
            <person name="Xie H.B."/>
            <person name="Fu W.Y."/>
            <person name="Jin J."/>
            <person name="Li X.W."/>
            <person name="Jiao Y."/>
            <person name="Zhou C.C."/>
            <person name="Tu T."/>
            <person name="Chai C.Y."/>
            <person name="Gao J.L."/>
            <person name="Fan L.J."/>
            <person name="van de Weg E."/>
            <person name="Wang J.Y."/>
            <person name="Gao Z.S."/>
        </authorList>
    </citation>
    <scope>NUCLEOTIDE SEQUENCE [LARGE SCALE GENOMIC DNA]</scope>
    <source>
        <tissue evidence="5">Leaves</tissue>
    </source>
</reference>
<dbReference type="PANTHER" id="PTHR11746">
    <property type="entry name" value="O-METHYLTRANSFERASE"/>
    <property type="match status" value="1"/>
</dbReference>
<dbReference type="InterPro" id="IPR029063">
    <property type="entry name" value="SAM-dependent_MTases_sf"/>
</dbReference>
<keyword evidence="2 5" id="KW-0808">Transferase</keyword>
<protein>
    <submittedName>
        <fullName evidence="5">Caffeic acid 3-O-methyltransferase</fullName>
    </submittedName>
</protein>
<keyword evidence="6" id="KW-1185">Reference proteome</keyword>
<dbReference type="PROSITE" id="PS51683">
    <property type="entry name" value="SAM_OMT_II"/>
    <property type="match status" value="1"/>
</dbReference>
<dbReference type="Gene3D" id="3.40.50.150">
    <property type="entry name" value="Vaccinia Virus protein VP39"/>
    <property type="match status" value="2"/>
</dbReference>
<dbReference type="GO" id="GO:0032259">
    <property type="term" value="P:methylation"/>
    <property type="evidence" value="ECO:0007669"/>
    <property type="project" value="UniProtKB-KW"/>
</dbReference>
<dbReference type="InterPro" id="IPR036388">
    <property type="entry name" value="WH-like_DNA-bd_sf"/>
</dbReference>
<dbReference type="AlphaFoldDB" id="A0A6A1URU2"/>
<proteinExistence type="predicted"/>
<dbReference type="InterPro" id="IPR001077">
    <property type="entry name" value="COMT_C"/>
</dbReference>
<dbReference type="InterPro" id="IPR036390">
    <property type="entry name" value="WH_DNA-bd_sf"/>
</dbReference>
<keyword evidence="1 5" id="KW-0489">Methyltransferase</keyword>
<accession>A0A6A1URU2</accession>
<evidence type="ECO:0000313" key="6">
    <source>
        <dbReference type="Proteomes" id="UP000516437"/>
    </source>
</evidence>
<dbReference type="Gene3D" id="1.10.10.10">
    <property type="entry name" value="Winged helix-like DNA-binding domain superfamily/Winged helix DNA-binding domain"/>
    <property type="match status" value="1"/>
</dbReference>
<dbReference type="Pfam" id="PF00891">
    <property type="entry name" value="Methyltransf_2"/>
    <property type="match status" value="1"/>
</dbReference>
<dbReference type="Proteomes" id="UP000516437">
    <property type="component" value="Chromosome 8"/>
</dbReference>
<evidence type="ECO:0000313" key="5">
    <source>
        <dbReference type="EMBL" id="KAB1202983.1"/>
    </source>
</evidence>
<dbReference type="OrthoDB" id="1606438at2759"/>
<dbReference type="SUPFAM" id="SSF53335">
    <property type="entry name" value="S-adenosyl-L-methionine-dependent methyltransferases"/>
    <property type="match status" value="1"/>
</dbReference>
<dbReference type="GO" id="GO:0008171">
    <property type="term" value="F:O-methyltransferase activity"/>
    <property type="evidence" value="ECO:0007669"/>
    <property type="project" value="InterPro"/>
</dbReference>
<feature type="domain" description="O-methyltransferase C-terminal" evidence="4">
    <location>
        <begin position="132"/>
        <end position="228"/>
    </location>
</feature>
<keyword evidence="3" id="KW-0949">S-adenosyl-L-methionine</keyword>
<organism evidence="5 6">
    <name type="scientific">Morella rubra</name>
    <name type="common">Chinese bayberry</name>
    <dbReference type="NCBI Taxonomy" id="262757"/>
    <lineage>
        <taxon>Eukaryota</taxon>
        <taxon>Viridiplantae</taxon>
        <taxon>Streptophyta</taxon>
        <taxon>Embryophyta</taxon>
        <taxon>Tracheophyta</taxon>
        <taxon>Spermatophyta</taxon>
        <taxon>Magnoliopsida</taxon>
        <taxon>eudicotyledons</taxon>
        <taxon>Gunneridae</taxon>
        <taxon>Pentapetalae</taxon>
        <taxon>rosids</taxon>
        <taxon>fabids</taxon>
        <taxon>Fagales</taxon>
        <taxon>Myricaceae</taxon>
        <taxon>Morella</taxon>
    </lineage>
</organism>
<sequence length="244" mass="27662">MPTTNPEAPRMLASHSVFRCSVVADGSESFQRLYSLSPVSKHFVRDEVGSHWDLLWRCFKTRSQLKDAILEGGIPFNRVHGTHPFEYPGLDPMFNQVCNKAMFNHTTMVIMKILQSYKGFEQLEQLVDVGGGGDMFSSVPEGDAIFMKWILHDWSDEHCLKLLKNCHGAIPNHGKVIVLEAVLPVMSEISTSVKSTSQLDVLMMTQTPGGKERTREEFLTLVTEPGFKGIRYGCFVRNFWVWSF</sequence>
<gene>
    <name evidence="5" type="ORF">CJ030_MR8G023391</name>
</gene>
<dbReference type="EMBL" id="RXIC02000026">
    <property type="protein sequence ID" value="KAB1202983.1"/>
    <property type="molecule type" value="Genomic_DNA"/>
</dbReference>
<evidence type="ECO:0000259" key="4">
    <source>
        <dbReference type="Pfam" id="PF00891"/>
    </source>
</evidence>
<dbReference type="InterPro" id="IPR016461">
    <property type="entry name" value="COMT-like"/>
</dbReference>
<evidence type="ECO:0000256" key="1">
    <source>
        <dbReference type="ARBA" id="ARBA00022603"/>
    </source>
</evidence>
<comment type="caution">
    <text evidence="5">The sequence shown here is derived from an EMBL/GenBank/DDBJ whole genome shotgun (WGS) entry which is preliminary data.</text>
</comment>
<evidence type="ECO:0000256" key="3">
    <source>
        <dbReference type="ARBA" id="ARBA00022691"/>
    </source>
</evidence>
<dbReference type="SUPFAM" id="SSF46785">
    <property type="entry name" value="Winged helix' DNA-binding domain"/>
    <property type="match status" value="1"/>
</dbReference>